<evidence type="ECO:0000256" key="5">
    <source>
        <dbReference type="ARBA" id="ARBA00022525"/>
    </source>
</evidence>
<comment type="similarity">
    <text evidence="3">Belongs to the polysaccharide lyase 8 family.</text>
</comment>
<reference evidence="14 15" key="1">
    <citation type="submission" date="2020-03" db="EMBL/GenBank/DDBJ databases">
        <authorList>
            <person name="Kim M.K."/>
        </authorList>
    </citation>
    <scope>NUCLEOTIDE SEQUENCE [LARGE SCALE GENOMIC DNA]</scope>
    <source>
        <strain evidence="14 15">BT328</strain>
    </source>
</reference>
<evidence type="ECO:0000259" key="11">
    <source>
        <dbReference type="Pfam" id="PF02884"/>
    </source>
</evidence>
<dbReference type="NCBIfam" id="NF033679">
    <property type="entry name" value="DNRLRE_dom"/>
    <property type="match status" value="1"/>
</dbReference>
<dbReference type="EMBL" id="CP050063">
    <property type="protein sequence ID" value="QIP12979.1"/>
    <property type="molecule type" value="Genomic_DNA"/>
</dbReference>
<evidence type="ECO:0000313" key="15">
    <source>
        <dbReference type="Proteomes" id="UP000501802"/>
    </source>
</evidence>
<dbReference type="Pfam" id="PF08124">
    <property type="entry name" value="Lyase_8_N"/>
    <property type="match status" value="1"/>
</dbReference>
<proteinExistence type="inferred from homology"/>
<dbReference type="Gene3D" id="1.50.10.100">
    <property type="entry name" value="Chondroitin AC/alginate lyase"/>
    <property type="match status" value="1"/>
</dbReference>
<evidence type="ECO:0000259" key="12">
    <source>
        <dbReference type="Pfam" id="PF08124"/>
    </source>
</evidence>
<feature type="domain" description="Polysaccharide lyase family 8 central" evidence="10">
    <location>
        <begin position="348"/>
        <end position="594"/>
    </location>
</feature>
<dbReference type="InterPro" id="IPR026444">
    <property type="entry name" value="Secre_tail"/>
</dbReference>
<keyword evidence="6" id="KW-0732">Signal</keyword>
<dbReference type="PANTHER" id="PTHR38481:SF1">
    <property type="entry name" value="HYALURONATE LYASE"/>
    <property type="match status" value="1"/>
</dbReference>
<evidence type="ECO:0000259" key="13">
    <source>
        <dbReference type="Pfam" id="PF24517"/>
    </source>
</evidence>
<evidence type="ECO:0000259" key="10">
    <source>
        <dbReference type="Pfam" id="PF02278"/>
    </source>
</evidence>
<keyword evidence="5" id="KW-0964">Secreted</keyword>
<dbReference type="InterPro" id="IPR012970">
    <property type="entry name" value="Lyase_8_alpha_N"/>
</dbReference>
<evidence type="ECO:0000256" key="8">
    <source>
        <dbReference type="ARBA" id="ARBA00023239"/>
    </source>
</evidence>
<dbReference type="Pfam" id="PF02884">
    <property type="entry name" value="Lyase_8_C"/>
    <property type="match status" value="1"/>
</dbReference>
<dbReference type="InterPro" id="IPR014718">
    <property type="entry name" value="GH-type_carb-bd"/>
</dbReference>
<dbReference type="AlphaFoldDB" id="A0A6G9AKX2"/>
<evidence type="ECO:0000256" key="4">
    <source>
        <dbReference type="ARBA" id="ARBA00011245"/>
    </source>
</evidence>
<dbReference type="Gene3D" id="2.70.98.10">
    <property type="match status" value="1"/>
</dbReference>
<protein>
    <submittedName>
        <fullName evidence="14">DNRLRE domain-containing protein</fullName>
    </submittedName>
</protein>
<keyword evidence="8" id="KW-0456">Lyase</keyword>
<comment type="subcellular location">
    <subcellularLocation>
        <location evidence="2">Secreted</location>
    </subcellularLocation>
</comment>
<dbReference type="InterPro" id="IPR011013">
    <property type="entry name" value="Gal_mutarotase_sf_dom"/>
</dbReference>
<dbReference type="GO" id="GO:0005975">
    <property type="term" value="P:carbohydrate metabolic process"/>
    <property type="evidence" value="ECO:0007669"/>
    <property type="project" value="InterPro"/>
</dbReference>
<gene>
    <name evidence="14" type="ORF">G8759_10255</name>
</gene>
<organism evidence="14 15">
    <name type="scientific">Spirosoma aureum</name>
    <dbReference type="NCBI Taxonomy" id="2692134"/>
    <lineage>
        <taxon>Bacteria</taxon>
        <taxon>Pseudomonadati</taxon>
        <taxon>Bacteroidota</taxon>
        <taxon>Cytophagia</taxon>
        <taxon>Cytophagales</taxon>
        <taxon>Cytophagaceae</taxon>
        <taxon>Spirosoma</taxon>
    </lineage>
</organism>
<dbReference type="GO" id="GO:0005576">
    <property type="term" value="C:extracellular region"/>
    <property type="evidence" value="ECO:0007669"/>
    <property type="project" value="UniProtKB-SubCell"/>
</dbReference>
<dbReference type="SUPFAM" id="SSF49863">
    <property type="entry name" value="Hyaluronate lyase-like, C-terminal domain"/>
    <property type="match status" value="1"/>
</dbReference>
<evidence type="ECO:0000256" key="2">
    <source>
        <dbReference type="ARBA" id="ARBA00004613"/>
    </source>
</evidence>
<dbReference type="Gene3D" id="2.60.220.10">
    <property type="entry name" value="Polysaccharide lyase family 8-like, C-terminal"/>
    <property type="match status" value="1"/>
</dbReference>
<dbReference type="SUPFAM" id="SSF74650">
    <property type="entry name" value="Galactose mutarotase-like"/>
    <property type="match status" value="1"/>
</dbReference>
<dbReference type="InterPro" id="IPR011071">
    <property type="entry name" value="Lyase_8-like_C"/>
</dbReference>
<sequence length="988" mass="109718">MKNIVYSSLLCVFFIFVAGRKPLYAQSDFEIILSNIQKYAWGSLNNISGLDNGVEANLKTLLIDQSRGGARYWADINYSSTSATQWKPMNHLVRVSQFALAYTMPVSKYYKNPELFEAIKKCLEYWQIRKPTSTNWFVYTIAIPKSIGETLVIMRAGDQRLSSELEDNLIKLMTGYSPENQVGANKLDVAIHCIYRGCLTSNLTPLKLGIDQALLVLRQTEGEGLQRDNSFHQHNAQLQVASYGQTFLLGQVKTAYYLKGSTYAVTGSQLKLLTDYVRNTFLKAIRGNVMDFSGLGRKVALPNTGHPMEKNVLSSLIAIDPANKQDYQNAMDRITKVQPPSYGVGKSHAQYWRSDYALHNRPNYTFSVRAVSGRTIRTENVNNENLKGYFLPDGATNIVVNGSEYDGIFPAWDWTRIPGTTTAQLKDIPKINGYYGRGTTGFVGGVSDSTYGAKTYYMKSMGVTAHKSWFFFDDEIVCLGSSISSDREEQINTTVNQSMSEGTIKISRVGKSVEVHVDSATYKNDLKWVLHDSIGYFFPKGGNLTITQRQQTGDWKDLASALPSNVVSKNVFKIWFNHGQKPVDSTYAYIVVPNKITEADMAGYNVANISIMRNDNRIQAVRHNKLRIWQIVFFSPGTFSDGSVTIDVDKACVVQLKNVGDPNVTAHIADPLGSNSKIEMIAELPNIPGMRRISFSLPTSTGYAGSSVSQVINNQSQLIEKGLAPVADTYVSMDAPSSNYGKVTYLHTEKGTNENNHYSFMKFDISSLAYAGQTTNLRLHIKNTEGSVGNTTWELWKVTNDSWSETGLTWTNKPTLSASLGKRLARIGGLVEWDVTDFIKNEYNGDKTVSFALISNGGDDNSGVDFDSRESSQKFYPQIVLVSTQASGARSSFTTEASAELIETEISDETNFGKVWPNPSADKFVVTLPGSSQEPGEVIVTTVSGTVVEQLSNVFDQRLEFGNQLKPGLYVVRVRRGAYVKVFKIIKQ</sequence>
<feature type="domain" description="Polysaccharide lyase family 8 C-terminal" evidence="11">
    <location>
        <begin position="610"/>
        <end position="678"/>
    </location>
</feature>
<dbReference type="NCBIfam" id="TIGR04183">
    <property type="entry name" value="Por_Secre_tail"/>
    <property type="match status" value="1"/>
</dbReference>
<dbReference type="Proteomes" id="UP000501802">
    <property type="component" value="Chromosome"/>
</dbReference>
<name>A0A6G9AKX2_9BACT</name>
<dbReference type="RefSeq" id="WP_167207612.1">
    <property type="nucleotide sequence ID" value="NZ_CP050063.1"/>
</dbReference>
<evidence type="ECO:0000256" key="6">
    <source>
        <dbReference type="ARBA" id="ARBA00022729"/>
    </source>
</evidence>
<keyword evidence="15" id="KW-1185">Reference proteome</keyword>
<comment type="subunit">
    <text evidence="4">Monomer.</text>
</comment>
<evidence type="ECO:0000256" key="1">
    <source>
        <dbReference type="ARBA" id="ARBA00001913"/>
    </source>
</evidence>
<dbReference type="InterPro" id="IPR003159">
    <property type="entry name" value="Lyase_8_central_dom"/>
</dbReference>
<dbReference type="PANTHER" id="PTHR38481">
    <property type="entry name" value="HYALURONATE LYASE"/>
    <property type="match status" value="1"/>
</dbReference>
<evidence type="ECO:0000256" key="9">
    <source>
        <dbReference type="PIRSR" id="PIRSR638970-1"/>
    </source>
</evidence>
<dbReference type="InterPro" id="IPR055372">
    <property type="entry name" value="CBM96"/>
</dbReference>
<dbReference type="KEGG" id="spib:G8759_10255"/>
<dbReference type="GO" id="GO:0030246">
    <property type="term" value="F:carbohydrate binding"/>
    <property type="evidence" value="ECO:0007669"/>
    <property type="project" value="InterPro"/>
</dbReference>
<dbReference type="GO" id="GO:0016837">
    <property type="term" value="F:carbon-oxygen lyase activity, acting on polysaccharides"/>
    <property type="evidence" value="ECO:0007669"/>
    <property type="project" value="UniProtKB-ARBA"/>
</dbReference>
<dbReference type="InterPro" id="IPR008929">
    <property type="entry name" value="Chondroitin_lyas"/>
</dbReference>
<feature type="active site" evidence="9">
    <location>
        <position position="243"/>
    </location>
</feature>
<dbReference type="InterPro" id="IPR004103">
    <property type="entry name" value="Lyase_8_C"/>
</dbReference>
<dbReference type="InterPro" id="IPR038970">
    <property type="entry name" value="Lyase_8"/>
</dbReference>
<feature type="domain" description="Polysaccharide lyase 8 N-terminal alpha-helical" evidence="12">
    <location>
        <begin position="50"/>
        <end position="329"/>
    </location>
</feature>
<dbReference type="Pfam" id="PF02278">
    <property type="entry name" value="Lyase_8"/>
    <property type="match status" value="1"/>
</dbReference>
<keyword evidence="7" id="KW-0106">Calcium</keyword>
<evidence type="ECO:0000313" key="14">
    <source>
        <dbReference type="EMBL" id="QIP12979.1"/>
    </source>
</evidence>
<comment type="cofactor">
    <cofactor evidence="1">
        <name>Ca(2+)</name>
        <dbReference type="ChEBI" id="CHEBI:29108"/>
    </cofactor>
</comment>
<feature type="domain" description="Carbohydrate-binding module family 96" evidence="13">
    <location>
        <begin position="723"/>
        <end position="881"/>
    </location>
</feature>
<feature type="active site" evidence="9">
    <location>
        <position position="297"/>
    </location>
</feature>
<accession>A0A6G9AKX2</accession>
<evidence type="ECO:0000256" key="3">
    <source>
        <dbReference type="ARBA" id="ARBA00006699"/>
    </source>
</evidence>
<dbReference type="SUPFAM" id="SSF48230">
    <property type="entry name" value="Chondroitin AC/alginate lyase"/>
    <property type="match status" value="1"/>
</dbReference>
<evidence type="ECO:0000256" key="7">
    <source>
        <dbReference type="ARBA" id="ARBA00022837"/>
    </source>
</evidence>
<feature type="active site" evidence="9">
    <location>
        <position position="234"/>
    </location>
</feature>
<dbReference type="Pfam" id="PF24517">
    <property type="entry name" value="CBM96"/>
    <property type="match status" value="1"/>
</dbReference>